<gene>
    <name evidence="1" type="ORF">VNO77_02366</name>
</gene>
<dbReference type="AlphaFoldDB" id="A0AAN9R5V5"/>
<proteinExistence type="predicted"/>
<evidence type="ECO:0000313" key="2">
    <source>
        <dbReference type="Proteomes" id="UP001367508"/>
    </source>
</evidence>
<dbReference type="EMBL" id="JAYMYQ010000001">
    <property type="protein sequence ID" value="KAK7360377.1"/>
    <property type="molecule type" value="Genomic_DNA"/>
</dbReference>
<evidence type="ECO:0000313" key="1">
    <source>
        <dbReference type="EMBL" id="KAK7360377.1"/>
    </source>
</evidence>
<name>A0AAN9R5V5_CANGL</name>
<accession>A0AAN9R5V5</accession>
<keyword evidence="2" id="KW-1185">Reference proteome</keyword>
<protein>
    <submittedName>
        <fullName evidence="1">Uncharacterized protein</fullName>
    </submittedName>
</protein>
<comment type="caution">
    <text evidence="1">The sequence shown here is derived from an EMBL/GenBank/DDBJ whole genome shotgun (WGS) entry which is preliminary data.</text>
</comment>
<reference evidence="1 2" key="1">
    <citation type="submission" date="2024-01" db="EMBL/GenBank/DDBJ databases">
        <title>The genomes of 5 underutilized Papilionoideae crops provide insights into root nodulation and disease resistanc.</title>
        <authorList>
            <person name="Jiang F."/>
        </authorList>
    </citation>
    <scope>NUCLEOTIDE SEQUENCE [LARGE SCALE GENOMIC DNA]</scope>
    <source>
        <strain evidence="1">LVBAO_FW01</strain>
        <tissue evidence="1">Leaves</tissue>
    </source>
</reference>
<organism evidence="1 2">
    <name type="scientific">Canavalia gladiata</name>
    <name type="common">Sword bean</name>
    <name type="synonym">Dolichos gladiatus</name>
    <dbReference type="NCBI Taxonomy" id="3824"/>
    <lineage>
        <taxon>Eukaryota</taxon>
        <taxon>Viridiplantae</taxon>
        <taxon>Streptophyta</taxon>
        <taxon>Embryophyta</taxon>
        <taxon>Tracheophyta</taxon>
        <taxon>Spermatophyta</taxon>
        <taxon>Magnoliopsida</taxon>
        <taxon>eudicotyledons</taxon>
        <taxon>Gunneridae</taxon>
        <taxon>Pentapetalae</taxon>
        <taxon>rosids</taxon>
        <taxon>fabids</taxon>
        <taxon>Fabales</taxon>
        <taxon>Fabaceae</taxon>
        <taxon>Papilionoideae</taxon>
        <taxon>50 kb inversion clade</taxon>
        <taxon>NPAAA clade</taxon>
        <taxon>indigoferoid/millettioid clade</taxon>
        <taxon>Phaseoleae</taxon>
        <taxon>Canavalia</taxon>
    </lineage>
</organism>
<sequence>MGSTTFSFPNVKVEVFCSIMVSLDYESRKLATVPFLDLHHGHPSSFYQPTRIWIQIHARNQKCFWMSRIDQKSNLRLKIFQATSSNSYRLLFTLITHSLGGILIAKSFSCKPKDIRCFKQEIWYRLPAVALFSAKAGPGSRSNMRPTRALLKLNLELVVNLI</sequence>
<dbReference type="Proteomes" id="UP001367508">
    <property type="component" value="Unassembled WGS sequence"/>
</dbReference>